<evidence type="ECO:0000256" key="4">
    <source>
        <dbReference type="ARBA" id="ARBA00022989"/>
    </source>
</evidence>
<evidence type="ECO:0000256" key="2">
    <source>
        <dbReference type="ARBA" id="ARBA00022475"/>
    </source>
</evidence>
<name>A0ABU9VMP4_9BACI</name>
<keyword evidence="3 6" id="KW-0812">Transmembrane</keyword>
<dbReference type="InterPro" id="IPR005538">
    <property type="entry name" value="LrgA/CidA"/>
</dbReference>
<dbReference type="Proteomes" id="UP001418796">
    <property type="component" value="Unassembled WGS sequence"/>
</dbReference>
<keyword evidence="8" id="KW-1185">Reference proteome</keyword>
<keyword evidence="5 6" id="KW-0472">Membrane</keyword>
<evidence type="ECO:0000256" key="1">
    <source>
        <dbReference type="ARBA" id="ARBA00004651"/>
    </source>
</evidence>
<feature type="transmembrane region" description="Helical" evidence="6">
    <location>
        <begin position="63"/>
        <end position="85"/>
    </location>
</feature>
<sequence>MRIIARMAIHLLILSGFYLLGLGLQSWLSIPFPGSLIGMLLLLVCLISGVIPERFVDLGASYLLKHLSLLFVPIIAGVVVFPILFTRHGLILILITMFSTMMIIIVSGLVSQSFARKQERKS</sequence>
<comment type="caution">
    <text evidence="7">The sequence shown here is derived from an EMBL/GenBank/DDBJ whole genome shotgun (WGS) entry which is preliminary data.</text>
</comment>
<keyword evidence="4 6" id="KW-1133">Transmembrane helix</keyword>
<dbReference type="RefSeq" id="WP_203089483.1">
    <property type="nucleotide sequence ID" value="NZ_JAEUZA010000004.1"/>
</dbReference>
<feature type="transmembrane region" description="Helical" evidence="6">
    <location>
        <begin position="91"/>
        <end position="111"/>
    </location>
</feature>
<dbReference type="Pfam" id="PF03788">
    <property type="entry name" value="LrgA"/>
    <property type="match status" value="1"/>
</dbReference>
<dbReference type="PANTHER" id="PTHR33931">
    <property type="entry name" value="HOLIN-LIKE PROTEIN CIDA-RELATED"/>
    <property type="match status" value="1"/>
</dbReference>
<dbReference type="EMBL" id="JBCITK010000001">
    <property type="protein sequence ID" value="MEN0644463.1"/>
    <property type="molecule type" value="Genomic_DNA"/>
</dbReference>
<dbReference type="PANTHER" id="PTHR33931:SF2">
    <property type="entry name" value="HOLIN-LIKE PROTEIN CIDA"/>
    <property type="match status" value="1"/>
</dbReference>
<comment type="subcellular location">
    <subcellularLocation>
        <location evidence="1">Cell membrane</location>
        <topology evidence="1">Multi-pass membrane protein</topology>
    </subcellularLocation>
</comment>
<evidence type="ECO:0000313" key="8">
    <source>
        <dbReference type="Proteomes" id="UP001418796"/>
    </source>
</evidence>
<accession>A0ABU9VMP4</accession>
<keyword evidence="2" id="KW-1003">Cell membrane</keyword>
<organism evidence="7 8">
    <name type="scientific">Alkalicoccobacillus gibsonii</name>
    <dbReference type="NCBI Taxonomy" id="79881"/>
    <lineage>
        <taxon>Bacteria</taxon>
        <taxon>Bacillati</taxon>
        <taxon>Bacillota</taxon>
        <taxon>Bacilli</taxon>
        <taxon>Bacillales</taxon>
        <taxon>Bacillaceae</taxon>
        <taxon>Alkalicoccobacillus</taxon>
    </lineage>
</organism>
<evidence type="ECO:0000256" key="5">
    <source>
        <dbReference type="ARBA" id="ARBA00023136"/>
    </source>
</evidence>
<evidence type="ECO:0000256" key="6">
    <source>
        <dbReference type="SAM" id="Phobius"/>
    </source>
</evidence>
<reference evidence="7 8" key="1">
    <citation type="submission" date="2024-03" db="EMBL/GenBank/DDBJ databases">
        <title>Bacilli Hybrid Assemblies.</title>
        <authorList>
            <person name="Kovac J."/>
        </authorList>
    </citation>
    <scope>NUCLEOTIDE SEQUENCE [LARGE SCALE GENOMIC DNA]</scope>
    <source>
        <strain evidence="7 8">FSL R7-0666</strain>
    </source>
</reference>
<evidence type="ECO:0000256" key="3">
    <source>
        <dbReference type="ARBA" id="ARBA00022692"/>
    </source>
</evidence>
<feature type="transmembrane region" description="Helical" evidence="6">
    <location>
        <begin position="30"/>
        <end position="51"/>
    </location>
</feature>
<evidence type="ECO:0000313" key="7">
    <source>
        <dbReference type="EMBL" id="MEN0644463.1"/>
    </source>
</evidence>
<proteinExistence type="predicted"/>
<gene>
    <name evidence="7" type="ORF">MKY91_15025</name>
</gene>
<protein>
    <submittedName>
        <fullName evidence="7">CidA/LrgA family protein</fullName>
    </submittedName>
</protein>
<feature type="transmembrane region" description="Helical" evidence="6">
    <location>
        <begin position="7"/>
        <end position="24"/>
    </location>
</feature>